<evidence type="ECO:0008006" key="5">
    <source>
        <dbReference type="Google" id="ProtNLM"/>
    </source>
</evidence>
<keyword evidence="2" id="KW-1133">Transmembrane helix</keyword>
<comment type="caution">
    <text evidence="3">The sequence shown here is derived from an EMBL/GenBank/DDBJ whole genome shotgun (WGS) entry which is preliminary data.</text>
</comment>
<dbReference type="EMBL" id="BAAAHH010000001">
    <property type="protein sequence ID" value="GAA0935394.1"/>
    <property type="molecule type" value="Genomic_DNA"/>
</dbReference>
<keyword evidence="2" id="KW-0812">Transmembrane</keyword>
<evidence type="ECO:0000256" key="2">
    <source>
        <dbReference type="SAM" id="Phobius"/>
    </source>
</evidence>
<keyword evidence="2" id="KW-0472">Membrane</keyword>
<feature type="region of interest" description="Disordered" evidence="1">
    <location>
        <begin position="178"/>
        <end position="199"/>
    </location>
</feature>
<feature type="transmembrane region" description="Helical" evidence="2">
    <location>
        <begin position="122"/>
        <end position="140"/>
    </location>
</feature>
<dbReference type="RefSeq" id="WP_344235315.1">
    <property type="nucleotide sequence ID" value="NZ_BAAAHH010000001.1"/>
</dbReference>
<reference evidence="4" key="1">
    <citation type="journal article" date="2019" name="Int. J. Syst. Evol. Microbiol.">
        <title>The Global Catalogue of Microorganisms (GCM) 10K type strain sequencing project: providing services to taxonomists for standard genome sequencing and annotation.</title>
        <authorList>
            <consortium name="The Broad Institute Genomics Platform"/>
            <consortium name="The Broad Institute Genome Sequencing Center for Infectious Disease"/>
            <person name="Wu L."/>
            <person name="Ma J."/>
        </authorList>
    </citation>
    <scope>NUCLEOTIDE SEQUENCE [LARGE SCALE GENOMIC DNA]</scope>
    <source>
        <strain evidence="4">JCM 10696</strain>
    </source>
</reference>
<feature type="transmembrane region" description="Helical" evidence="2">
    <location>
        <begin position="34"/>
        <end position="53"/>
    </location>
</feature>
<gene>
    <name evidence="3" type="ORF">GCM10009550_00410</name>
</gene>
<feature type="transmembrane region" description="Helical" evidence="2">
    <location>
        <begin position="152"/>
        <end position="171"/>
    </location>
</feature>
<organism evidence="3 4">
    <name type="scientific">Actinocorallia libanotica</name>
    <dbReference type="NCBI Taxonomy" id="46162"/>
    <lineage>
        <taxon>Bacteria</taxon>
        <taxon>Bacillati</taxon>
        <taxon>Actinomycetota</taxon>
        <taxon>Actinomycetes</taxon>
        <taxon>Streptosporangiales</taxon>
        <taxon>Thermomonosporaceae</taxon>
        <taxon>Actinocorallia</taxon>
    </lineage>
</organism>
<proteinExistence type="predicted"/>
<sequence>MLVAMIVGAEAAFWVVLALGLLARYALRMPRLGGALLLAVPLVDLFLLAVAFLDLRGGGEVGVAHGLAAVYLGVSVGFGHRIIGRMDAWAAYRFDGAPRPAKPAKGGPARARHEAAQFGRHVAAWAVGSALLMLGVWYVGDAERTRPLLHLAGLWAVVLVVDGVVTAYDAVRALASRDEGSGSGAAGGKSARYVAKSDS</sequence>
<evidence type="ECO:0000256" key="1">
    <source>
        <dbReference type="SAM" id="MobiDB-lite"/>
    </source>
</evidence>
<protein>
    <recommendedName>
        <fullName evidence="5">2TM domain-containing protein</fullName>
    </recommendedName>
</protein>
<accession>A0ABP4AE52</accession>
<evidence type="ECO:0000313" key="4">
    <source>
        <dbReference type="Proteomes" id="UP001500665"/>
    </source>
</evidence>
<feature type="transmembrane region" description="Helical" evidence="2">
    <location>
        <begin position="6"/>
        <end position="27"/>
    </location>
</feature>
<feature type="transmembrane region" description="Helical" evidence="2">
    <location>
        <begin position="65"/>
        <end position="83"/>
    </location>
</feature>
<name>A0ABP4AE52_9ACTN</name>
<dbReference type="Proteomes" id="UP001500665">
    <property type="component" value="Unassembled WGS sequence"/>
</dbReference>
<evidence type="ECO:0000313" key="3">
    <source>
        <dbReference type="EMBL" id="GAA0935394.1"/>
    </source>
</evidence>
<keyword evidence="4" id="KW-1185">Reference proteome</keyword>